<name>A0A8D9EC59_9HEMI</name>
<organism evidence="2">
    <name type="scientific">Cacopsylla melanoneura</name>
    <dbReference type="NCBI Taxonomy" id="428564"/>
    <lineage>
        <taxon>Eukaryota</taxon>
        <taxon>Metazoa</taxon>
        <taxon>Ecdysozoa</taxon>
        <taxon>Arthropoda</taxon>
        <taxon>Hexapoda</taxon>
        <taxon>Insecta</taxon>
        <taxon>Pterygota</taxon>
        <taxon>Neoptera</taxon>
        <taxon>Paraneoptera</taxon>
        <taxon>Hemiptera</taxon>
        <taxon>Sternorrhyncha</taxon>
        <taxon>Psylloidea</taxon>
        <taxon>Psyllidae</taxon>
        <taxon>Psyllinae</taxon>
        <taxon>Cacopsylla</taxon>
    </lineage>
</organism>
<protein>
    <submittedName>
        <fullName evidence="2">Uncharacterized protein</fullName>
    </submittedName>
</protein>
<keyword evidence="1" id="KW-0472">Membrane</keyword>
<reference evidence="2" key="1">
    <citation type="submission" date="2021-05" db="EMBL/GenBank/DDBJ databases">
        <authorList>
            <person name="Alioto T."/>
            <person name="Alioto T."/>
            <person name="Gomez Garrido J."/>
        </authorList>
    </citation>
    <scope>NUCLEOTIDE SEQUENCE</scope>
</reference>
<feature type="transmembrane region" description="Helical" evidence="1">
    <location>
        <begin position="45"/>
        <end position="74"/>
    </location>
</feature>
<sequence>MWHVPNVECLGWFAHMDFCVLFTFSCRWSIFHYTHLFYFCRKQRIHFILCLPQVPIISHVIVTDLLIFQAIIILNRKGLVNIQYTQDFVLLYISKIMLHNEYCPRFPILYIAFDTFDDVIEIDF</sequence>
<keyword evidence="1" id="KW-1133">Transmembrane helix</keyword>
<feature type="transmembrane region" description="Helical" evidence="1">
    <location>
        <begin position="12"/>
        <end position="33"/>
    </location>
</feature>
<proteinExistence type="predicted"/>
<evidence type="ECO:0000313" key="2">
    <source>
        <dbReference type="EMBL" id="CAG6748167.1"/>
    </source>
</evidence>
<dbReference type="EMBL" id="HBUF01517654">
    <property type="protein sequence ID" value="CAG6748167.1"/>
    <property type="molecule type" value="Transcribed_RNA"/>
</dbReference>
<accession>A0A8D9EC59</accession>
<dbReference type="AlphaFoldDB" id="A0A8D9EC59"/>
<keyword evidence="1" id="KW-0812">Transmembrane</keyword>
<evidence type="ECO:0000256" key="1">
    <source>
        <dbReference type="SAM" id="Phobius"/>
    </source>
</evidence>